<feature type="compositionally biased region" description="Basic and acidic residues" evidence="1">
    <location>
        <begin position="323"/>
        <end position="397"/>
    </location>
</feature>
<feature type="compositionally biased region" description="Low complexity" evidence="1">
    <location>
        <begin position="418"/>
        <end position="428"/>
    </location>
</feature>
<keyword evidence="2" id="KW-1133">Transmembrane helix</keyword>
<dbReference type="InParanoid" id="I7M7A9"/>
<proteinExistence type="predicted"/>
<evidence type="ECO:0000313" key="3">
    <source>
        <dbReference type="EMBL" id="EAR90885.3"/>
    </source>
</evidence>
<evidence type="ECO:0000256" key="1">
    <source>
        <dbReference type="SAM" id="MobiDB-lite"/>
    </source>
</evidence>
<dbReference type="RefSeq" id="XP_001011130.3">
    <property type="nucleotide sequence ID" value="XM_001011130.4"/>
</dbReference>
<dbReference type="STRING" id="312017.I7M7A9"/>
<sequence length="428" mass="49678">MDYKKLAIIGGSLVGAGALFYYLYNSKVQVKKAAGKTLPREIIISTLKQLKKELFTVCVQMSLMANEMKRYSQGRLDYDIKDFIFSYSSISQEIQASIKKAYDKNGVTEVDFQYNCEVTFATDDEIQTMMKSIKSMVDNAAEGKQMDIQAEIPEFLTQEKLLEIIEKIMIETTKSMQQLFKKIKDQYGELNLNDPRIQRSLQTLKTDEIKDSIFNQYNLEDFEDPASKIIQCATQKYAMEHPEFQEKMMQLELKQRKSMEVIMQNPEKEGAVEDIFNEPAQSMGMGMGMGGGFPGFHSSKRKNQSKEEKKEEAPAVKETATQEENKPQENEDSKVEEKQENQQAEQEKVEEQVVEQENKEENIVEQQKDEEHNIEQEKKEEQHVQEEVIQHQEEVRQQVDIQESVEVVNEKSNEEEQQQQQQAPEHQE</sequence>
<dbReference type="GeneID" id="7827759"/>
<feature type="compositionally biased region" description="Low complexity" evidence="1">
    <location>
        <begin position="398"/>
        <end position="407"/>
    </location>
</feature>
<dbReference type="AlphaFoldDB" id="I7M7A9"/>
<dbReference type="OrthoDB" id="312971at2759"/>
<accession>I7M7A9</accession>
<feature type="compositionally biased region" description="Gly residues" evidence="1">
    <location>
        <begin position="285"/>
        <end position="294"/>
    </location>
</feature>
<dbReference type="KEGG" id="tet:TTHERM_00144900"/>
<organism evidence="3 4">
    <name type="scientific">Tetrahymena thermophila (strain SB210)</name>
    <dbReference type="NCBI Taxonomy" id="312017"/>
    <lineage>
        <taxon>Eukaryota</taxon>
        <taxon>Sar</taxon>
        <taxon>Alveolata</taxon>
        <taxon>Ciliophora</taxon>
        <taxon>Intramacronucleata</taxon>
        <taxon>Oligohymenophorea</taxon>
        <taxon>Hymenostomatida</taxon>
        <taxon>Tetrahymenina</taxon>
        <taxon>Tetrahymenidae</taxon>
        <taxon>Tetrahymena</taxon>
    </lineage>
</organism>
<dbReference type="Proteomes" id="UP000009168">
    <property type="component" value="Unassembled WGS sequence"/>
</dbReference>
<feature type="compositionally biased region" description="Basic and acidic residues" evidence="1">
    <location>
        <begin position="304"/>
        <end position="315"/>
    </location>
</feature>
<dbReference type="HOGENOM" id="CLU_641740_0_0_1"/>
<reference evidence="4" key="1">
    <citation type="journal article" date="2006" name="PLoS Biol.">
        <title>Macronuclear genome sequence of the ciliate Tetrahymena thermophila, a model eukaryote.</title>
        <authorList>
            <person name="Eisen J.A."/>
            <person name="Coyne R.S."/>
            <person name="Wu M."/>
            <person name="Wu D."/>
            <person name="Thiagarajan M."/>
            <person name="Wortman J.R."/>
            <person name="Badger J.H."/>
            <person name="Ren Q."/>
            <person name="Amedeo P."/>
            <person name="Jones K.M."/>
            <person name="Tallon L.J."/>
            <person name="Delcher A.L."/>
            <person name="Salzberg S.L."/>
            <person name="Silva J.C."/>
            <person name="Haas B.J."/>
            <person name="Majoros W.H."/>
            <person name="Farzad M."/>
            <person name="Carlton J.M."/>
            <person name="Smith R.K. Jr."/>
            <person name="Garg J."/>
            <person name="Pearlman R.E."/>
            <person name="Karrer K.M."/>
            <person name="Sun L."/>
            <person name="Manning G."/>
            <person name="Elde N.C."/>
            <person name="Turkewitz A.P."/>
            <person name="Asai D.J."/>
            <person name="Wilkes D.E."/>
            <person name="Wang Y."/>
            <person name="Cai H."/>
            <person name="Collins K."/>
            <person name="Stewart B.A."/>
            <person name="Lee S.R."/>
            <person name="Wilamowska K."/>
            <person name="Weinberg Z."/>
            <person name="Ruzzo W.L."/>
            <person name="Wloga D."/>
            <person name="Gaertig J."/>
            <person name="Frankel J."/>
            <person name="Tsao C.-C."/>
            <person name="Gorovsky M.A."/>
            <person name="Keeling P.J."/>
            <person name="Waller R.F."/>
            <person name="Patron N.J."/>
            <person name="Cherry J.M."/>
            <person name="Stover N.A."/>
            <person name="Krieger C.J."/>
            <person name="del Toro C."/>
            <person name="Ryder H.F."/>
            <person name="Williamson S.C."/>
            <person name="Barbeau R.A."/>
            <person name="Hamilton E.P."/>
            <person name="Orias E."/>
        </authorList>
    </citation>
    <scope>NUCLEOTIDE SEQUENCE [LARGE SCALE GENOMIC DNA]</scope>
    <source>
        <strain evidence="4">SB210</strain>
    </source>
</reference>
<name>I7M7A9_TETTS</name>
<keyword evidence="2" id="KW-0472">Membrane</keyword>
<evidence type="ECO:0000313" key="4">
    <source>
        <dbReference type="Proteomes" id="UP000009168"/>
    </source>
</evidence>
<dbReference type="EMBL" id="GG662793">
    <property type="protein sequence ID" value="EAR90885.3"/>
    <property type="molecule type" value="Genomic_DNA"/>
</dbReference>
<feature type="region of interest" description="Disordered" evidence="1">
    <location>
        <begin position="281"/>
        <end position="428"/>
    </location>
</feature>
<gene>
    <name evidence="3" type="ORF">TTHERM_00144900</name>
</gene>
<dbReference type="eggNOG" id="ENOG502SQD4">
    <property type="taxonomic scope" value="Eukaryota"/>
</dbReference>
<keyword evidence="4" id="KW-1185">Reference proteome</keyword>
<keyword evidence="2 3" id="KW-0812">Transmembrane</keyword>
<feature type="transmembrane region" description="Helical" evidence="2">
    <location>
        <begin position="6"/>
        <end position="24"/>
    </location>
</feature>
<evidence type="ECO:0000256" key="2">
    <source>
        <dbReference type="SAM" id="Phobius"/>
    </source>
</evidence>
<protein>
    <submittedName>
        <fullName evidence="3">Transmembrane protein, putative</fullName>
    </submittedName>
</protein>
<dbReference type="OMA" id="MVYNQFR"/>